<evidence type="ECO:0000313" key="1">
    <source>
        <dbReference type="EMBL" id="EYB68556.1"/>
    </source>
</evidence>
<dbReference type="AlphaFoldDB" id="A0A016QRG7"/>
<reference evidence="1 2" key="1">
    <citation type="submission" date="2014-03" db="EMBL/GenBank/DDBJ databases">
        <title>Draft genome sequence of Deinococcus phoenicis 1P10ME.</title>
        <authorList>
            <person name="Stepanov V.G."/>
            <person name="Vaishampayan P."/>
            <person name="Venkateswaran K."/>
            <person name="Fox G.E."/>
        </authorList>
    </citation>
    <scope>NUCLEOTIDE SEQUENCE [LARGE SCALE GENOMIC DNA]</scope>
    <source>
        <strain evidence="1 2">1P10ME</strain>
    </source>
</reference>
<dbReference type="EMBL" id="JHAC01000021">
    <property type="protein sequence ID" value="EYB68556.1"/>
    <property type="molecule type" value="Genomic_DNA"/>
</dbReference>
<protein>
    <submittedName>
        <fullName evidence="1">Uncharacterized protein</fullName>
    </submittedName>
</protein>
<sequence>MLFGAMLVGQAGAVTWEYAVASVARYDLRLMFQLDLPGKTLEGSDWRDLMKKAGCKKPDTTYFSMLNCMGTLGWELTTVDTEPLGTFISGSASTNYFFRRIKPGS</sequence>
<proteinExistence type="predicted"/>
<comment type="caution">
    <text evidence="1">The sequence shown here is derived from an EMBL/GenBank/DDBJ whole genome shotgun (WGS) entry which is preliminary data.</text>
</comment>
<gene>
    <name evidence="1" type="ORF">DEIPH_ctg021orf0075</name>
</gene>
<evidence type="ECO:0000313" key="2">
    <source>
        <dbReference type="Proteomes" id="UP000020492"/>
    </source>
</evidence>
<keyword evidence="2" id="KW-1185">Reference proteome</keyword>
<accession>A0A016QRG7</accession>
<dbReference type="Proteomes" id="UP000020492">
    <property type="component" value="Unassembled WGS sequence"/>
</dbReference>
<name>A0A016QRG7_9DEIO</name>
<organism evidence="1 2">
    <name type="scientific">Deinococcus phoenicis</name>
    <dbReference type="NCBI Taxonomy" id="1476583"/>
    <lineage>
        <taxon>Bacteria</taxon>
        <taxon>Thermotogati</taxon>
        <taxon>Deinococcota</taxon>
        <taxon>Deinococci</taxon>
        <taxon>Deinococcales</taxon>
        <taxon>Deinococcaceae</taxon>
        <taxon>Deinococcus</taxon>
    </lineage>
</organism>
<dbReference type="PATRIC" id="fig|1476583.3.peg.1395"/>